<dbReference type="PROSITE" id="PS50082">
    <property type="entry name" value="WD_REPEATS_2"/>
    <property type="match status" value="4"/>
</dbReference>
<protein>
    <submittedName>
        <fullName evidence="4">Uncharacterized protein</fullName>
    </submittedName>
</protein>
<name>G0WGJ7_NAUDC</name>
<dbReference type="SUPFAM" id="SSF50978">
    <property type="entry name" value="WD40 repeat-like"/>
    <property type="match status" value="1"/>
</dbReference>
<dbReference type="Gene3D" id="2.130.10.10">
    <property type="entry name" value="YVTN repeat-like/Quinoprotein amine dehydrogenase"/>
    <property type="match status" value="3"/>
</dbReference>
<feature type="repeat" description="WD" evidence="3">
    <location>
        <begin position="439"/>
        <end position="472"/>
    </location>
</feature>
<accession>G0WGJ7</accession>
<proteinExistence type="predicted"/>
<dbReference type="AlphaFoldDB" id="G0WGJ7"/>
<dbReference type="PANTHER" id="PTHR19846:SF0">
    <property type="entry name" value="PRE-MRNA PROCESSING FACTOR 4"/>
    <property type="match status" value="1"/>
</dbReference>
<dbReference type="STRING" id="1071378.G0WGJ7"/>
<dbReference type="PROSITE" id="PS00678">
    <property type="entry name" value="WD_REPEATS_1"/>
    <property type="match status" value="3"/>
</dbReference>
<dbReference type="EMBL" id="HE580276">
    <property type="protein sequence ID" value="CCD26925.1"/>
    <property type="molecule type" value="Genomic_DNA"/>
</dbReference>
<dbReference type="GO" id="GO:0046540">
    <property type="term" value="C:U4/U6 x U5 tri-snRNP complex"/>
    <property type="evidence" value="ECO:0007669"/>
    <property type="project" value="EnsemblFungi"/>
</dbReference>
<dbReference type="InterPro" id="IPR019775">
    <property type="entry name" value="WD40_repeat_CS"/>
</dbReference>
<dbReference type="PRINTS" id="PR00320">
    <property type="entry name" value="GPROTEINBRPT"/>
</dbReference>
<dbReference type="InterPro" id="IPR036322">
    <property type="entry name" value="WD40_repeat_dom_sf"/>
</dbReference>
<dbReference type="GO" id="GO:0017070">
    <property type="term" value="F:U6 snRNA binding"/>
    <property type="evidence" value="ECO:0007669"/>
    <property type="project" value="TreeGrafter"/>
</dbReference>
<dbReference type="eggNOG" id="KOG0272">
    <property type="taxonomic scope" value="Eukaryota"/>
</dbReference>
<sequence length="472" mass="53541">MSKDKGVSLTDLKVDIDYKQTGQEESVGDALRRLEFQRQEKLHIVPVDDTEVRQVLRFLGEQEEKTNQEDNFSRRERLAELFFLNKDYLTKYKNSNLFKGTIDLNEEKKDNDFDDDDEEFYTPANESLIEARKYILRYSIDKSRDKLREQKEKAINFNIVTELKSRRGLYEKIKQIELVGSEVVSTRPVSKIRINSDGSSSVCGTWAGDVKILEPKSLKTIASLPSVHDGKIGGLDWNTSYDLIVSGAEDALVKLHTYKEGRLETAAVLQGHEGRVVNVKFHPSNKFIASASFDQTWRLWDVETGAEIQLQEGHAKEVYALGFQQDGALLCSGGLDNTAIIWDLRSGKSIMTLNGHAKPIYCLDWSPNGHEVATGGGDGLINIWDLRKAQTPPNILPAHSNIVSDLHYERSQGRYLVSCGYDRCINFFSSDSWRKICSKEGHTDKILSVDSSDNADYMLSSGWNRSIKLWQR</sequence>
<keyword evidence="2" id="KW-0677">Repeat</keyword>
<evidence type="ECO:0000256" key="3">
    <source>
        <dbReference type="PROSITE-ProRule" id="PRU00221"/>
    </source>
</evidence>
<evidence type="ECO:0000313" key="5">
    <source>
        <dbReference type="Proteomes" id="UP000000689"/>
    </source>
</evidence>
<dbReference type="SMART" id="SM00320">
    <property type="entry name" value="WD40"/>
    <property type="match status" value="7"/>
</dbReference>
<dbReference type="InterPro" id="IPR020472">
    <property type="entry name" value="WD40_PAC1"/>
</dbReference>
<evidence type="ECO:0000256" key="2">
    <source>
        <dbReference type="ARBA" id="ARBA00022737"/>
    </source>
</evidence>
<feature type="repeat" description="WD" evidence="3">
    <location>
        <begin position="311"/>
        <end position="352"/>
    </location>
</feature>
<gene>
    <name evidence="4" type="primary">NDAI0J00330</name>
    <name evidence="4" type="ordered locus">NDAI_0J00330</name>
</gene>
<dbReference type="Proteomes" id="UP000000689">
    <property type="component" value="Chromosome 10"/>
</dbReference>
<dbReference type="CDD" id="cd00200">
    <property type="entry name" value="WD40"/>
    <property type="match status" value="1"/>
</dbReference>
<dbReference type="InterPro" id="IPR001680">
    <property type="entry name" value="WD40_rpt"/>
</dbReference>
<dbReference type="OMA" id="ARIDIAM"/>
<dbReference type="KEGG" id="ndi:NDAI_0J00330"/>
<dbReference type="PANTHER" id="PTHR19846">
    <property type="entry name" value="WD40 REPEAT PROTEIN"/>
    <property type="match status" value="1"/>
</dbReference>
<keyword evidence="1 3" id="KW-0853">WD repeat</keyword>
<dbReference type="RefSeq" id="XP_003672168.1">
    <property type="nucleotide sequence ID" value="XM_003672120.1"/>
</dbReference>
<dbReference type="OrthoDB" id="540662at2759"/>
<feature type="repeat" description="WD" evidence="3">
    <location>
        <begin position="269"/>
        <end position="310"/>
    </location>
</feature>
<dbReference type="HOGENOM" id="CLU_000288_57_20_1"/>
<organism evidence="4 5">
    <name type="scientific">Naumovozyma dairenensis (strain ATCC 10597 / BCRC 20456 / CBS 421 / NBRC 0211 / NRRL Y-12639)</name>
    <name type="common">Saccharomyces dairenensis</name>
    <dbReference type="NCBI Taxonomy" id="1071378"/>
    <lineage>
        <taxon>Eukaryota</taxon>
        <taxon>Fungi</taxon>
        <taxon>Dikarya</taxon>
        <taxon>Ascomycota</taxon>
        <taxon>Saccharomycotina</taxon>
        <taxon>Saccharomycetes</taxon>
        <taxon>Saccharomycetales</taxon>
        <taxon>Saccharomycetaceae</taxon>
        <taxon>Naumovozyma</taxon>
    </lineage>
</organism>
<feature type="repeat" description="WD" evidence="3">
    <location>
        <begin position="353"/>
        <end position="394"/>
    </location>
</feature>
<dbReference type="GO" id="GO:0030621">
    <property type="term" value="F:U4 snRNA binding"/>
    <property type="evidence" value="ECO:0007669"/>
    <property type="project" value="TreeGrafter"/>
</dbReference>
<dbReference type="PROSITE" id="PS50294">
    <property type="entry name" value="WD_REPEATS_REGION"/>
    <property type="match status" value="4"/>
</dbReference>
<reference evidence="4 5" key="1">
    <citation type="journal article" date="2011" name="Proc. Natl. Acad. Sci. U.S.A.">
        <title>Evolutionary erosion of yeast sex chromosomes by mating-type switching accidents.</title>
        <authorList>
            <person name="Gordon J.L."/>
            <person name="Armisen D."/>
            <person name="Proux-Wera E."/>
            <person name="Oheigeartaigh S.S."/>
            <person name="Byrne K.P."/>
            <person name="Wolfe K.H."/>
        </authorList>
    </citation>
    <scope>NUCLEOTIDE SEQUENCE [LARGE SCALE GENOMIC DNA]</scope>
    <source>
        <strain evidence="5">ATCC 10597 / BCRC 20456 / CBS 421 / NBRC 0211 / NRRL Y-12639</strain>
    </source>
</reference>
<dbReference type="GO" id="GO:0034247">
    <property type="term" value="P:snoRNA splicing"/>
    <property type="evidence" value="ECO:0007669"/>
    <property type="project" value="EnsemblFungi"/>
</dbReference>
<dbReference type="GeneID" id="11494026"/>
<keyword evidence="5" id="KW-1185">Reference proteome</keyword>
<dbReference type="GO" id="GO:0000393">
    <property type="term" value="P:spliceosomal conformational changes to generate catalytic conformation"/>
    <property type="evidence" value="ECO:0007669"/>
    <property type="project" value="EnsemblFungi"/>
</dbReference>
<dbReference type="InterPro" id="IPR015943">
    <property type="entry name" value="WD40/YVTN_repeat-like_dom_sf"/>
</dbReference>
<evidence type="ECO:0000313" key="4">
    <source>
        <dbReference type="EMBL" id="CCD26925.1"/>
    </source>
</evidence>
<evidence type="ECO:0000256" key="1">
    <source>
        <dbReference type="ARBA" id="ARBA00022574"/>
    </source>
</evidence>
<dbReference type="Pfam" id="PF00400">
    <property type="entry name" value="WD40"/>
    <property type="match status" value="5"/>
</dbReference>